<dbReference type="NCBIfam" id="TIGR00857">
    <property type="entry name" value="pyrC_multi"/>
    <property type="match status" value="1"/>
</dbReference>
<dbReference type="PROSITE" id="PS00483">
    <property type="entry name" value="DIHYDROOROTASE_2"/>
    <property type="match status" value="1"/>
</dbReference>
<dbReference type="EC" id="3.5.2.3" evidence="6"/>
<accession>A0A644X7S2</accession>
<dbReference type="Gene3D" id="2.30.40.10">
    <property type="entry name" value="Urease, subunit C, domain 1"/>
    <property type="match status" value="1"/>
</dbReference>
<dbReference type="GO" id="GO:0006145">
    <property type="term" value="P:purine nucleobase catabolic process"/>
    <property type="evidence" value="ECO:0007669"/>
    <property type="project" value="TreeGrafter"/>
</dbReference>
<dbReference type="InterPro" id="IPR006680">
    <property type="entry name" value="Amidohydro-rel"/>
</dbReference>
<sequence length="331" mass="36277">MANTNPVVDNPETLKYIMNQSKKSPINVLQTASITKGMKGNEIVDMELLKNNGAVGFTDDGYPIMNTAIVLKAMEEARRLNVPVSFHEEDPNLIKSAGVNEGIISEKLGMGGASHLAEDVMVARDCALAVSMGAKVNIQHVSSGNAVEIIRCAKKMGAFVTAEASPHHFSMTEDDVLTYGANAKMNPPLRTEADRMKIIEGLKDDTIEIIATDHAPHSSEEKEKEFSKAPSGITGLETALSVGIKYLVNGGHLSILKLLEKMTINPARLYNLNTGILKENYPADMVIFNPVESWVVNEFYSKSRNSPYYGRELQGKVKFTICRGKIVYEDK</sequence>
<dbReference type="GO" id="GO:0004151">
    <property type="term" value="F:dihydroorotase activity"/>
    <property type="evidence" value="ECO:0007669"/>
    <property type="project" value="UniProtKB-EC"/>
</dbReference>
<dbReference type="InterPro" id="IPR011059">
    <property type="entry name" value="Metal-dep_hydrolase_composite"/>
</dbReference>
<dbReference type="EMBL" id="VSSQ01001939">
    <property type="protein sequence ID" value="MPM12226.1"/>
    <property type="molecule type" value="Genomic_DNA"/>
</dbReference>
<dbReference type="AlphaFoldDB" id="A0A644X7S2"/>
<feature type="domain" description="Amidohydrolase-related" evidence="5">
    <location>
        <begin position="30"/>
        <end position="327"/>
    </location>
</feature>
<dbReference type="GO" id="GO:0005737">
    <property type="term" value="C:cytoplasm"/>
    <property type="evidence" value="ECO:0007669"/>
    <property type="project" value="TreeGrafter"/>
</dbReference>
<dbReference type="InterPro" id="IPR032466">
    <property type="entry name" value="Metal_Hydrolase"/>
</dbReference>
<name>A0A644X7S2_9ZZZZ</name>
<evidence type="ECO:0000256" key="2">
    <source>
        <dbReference type="ARBA" id="ARBA00022723"/>
    </source>
</evidence>
<evidence type="ECO:0000256" key="3">
    <source>
        <dbReference type="ARBA" id="ARBA00022801"/>
    </source>
</evidence>
<dbReference type="Pfam" id="PF01979">
    <property type="entry name" value="Amidohydro_1"/>
    <property type="match status" value="1"/>
</dbReference>
<dbReference type="Gene3D" id="3.20.20.140">
    <property type="entry name" value="Metal-dependent hydrolases"/>
    <property type="match status" value="1"/>
</dbReference>
<dbReference type="GO" id="GO:0046872">
    <property type="term" value="F:metal ion binding"/>
    <property type="evidence" value="ECO:0007669"/>
    <property type="project" value="UniProtKB-KW"/>
</dbReference>
<organism evidence="6">
    <name type="scientific">bioreactor metagenome</name>
    <dbReference type="NCBI Taxonomy" id="1076179"/>
    <lineage>
        <taxon>unclassified sequences</taxon>
        <taxon>metagenomes</taxon>
        <taxon>ecological metagenomes</taxon>
    </lineage>
</organism>
<reference evidence="6" key="1">
    <citation type="submission" date="2019-08" db="EMBL/GenBank/DDBJ databases">
        <authorList>
            <person name="Kucharzyk K."/>
            <person name="Murdoch R.W."/>
            <person name="Higgins S."/>
            <person name="Loffler F."/>
        </authorList>
    </citation>
    <scope>NUCLEOTIDE SEQUENCE</scope>
</reference>
<dbReference type="PANTHER" id="PTHR43668:SF2">
    <property type="entry name" value="ALLANTOINASE"/>
    <property type="match status" value="1"/>
</dbReference>
<comment type="cofactor">
    <cofactor evidence="1">
        <name>Zn(2+)</name>
        <dbReference type="ChEBI" id="CHEBI:29105"/>
    </cofactor>
</comment>
<evidence type="ECO:0000256" key="4">
    <source>
        <dbReference type="ARBA" id="ARBA00022975"/>
    </source>
</evidence>
<dbReference type="GO" id="GO:0006221">
    <property type="term" value="P:pyrimidine nucleotide biosynthetic process"/>
    <property type="evidence" value="ECO:0007669"/>
    <property type="project" value="UniProtKB-KW"/>
</dbReference>
<dbReference type="SUPFAM" id="SSF51338">
    <property type="entry name" value="Composite domain of metallo-dependent hydrolases"/>
    <property type="match status" value="1"/>
</dbReference>
<keyword evidence="3 6" id="KW-0378">Hydrolase</keyword>
<dbReference type="SUPFAM" id="SSF51556">
    <property type="entry name" value="Metallo-dependent hydrolases"/>
    <property type="match status" value="1"/>
</dbReference>
<gene>
    <name evidence="6" type="primary">pyrC_17</name>
    <name evidence="6" type="ORF">SDC9_58578</name>
</gene>
<evidence type="ECO:0000313" key="6">
    <source>
        <dbReference type="EMBL" id="MPM12226.1"/>
    </source>
</evidence>
<proteinExistence type="predicted"/>
<dbReference type="InterPro" id="IPR050138">
    <property type="entry name" value="DHOase/Allantoinase_Hydrolase"/>
</dbReference>
<protein>
    <submittedName>
        <fullName evidence="6">Dihydroorotase</fullName>
        <ecNumber evidence="6">3.5.2.3</ecNumber>
    </submittedName>
</protein>
<dbReference type="GO" id="GO:0004038">
    <property type="term" value="F:allantoinase activity"/>
    <property type="evidence" value="ECO:0007669"/>
    <property type="project" value="TreeGrafter"/>
</dbReference>
<dbReference type="CDD" id="cd01317">
    <property type="entry name" value="DHOase_IIa"/>
    <property type="match status" value="1"/>
</dbReference>
<evidence type="ECO:0000259" key="5">
    <source>
        <dbReference type="Pfam" id="PF01979"/>
    </source>
</evidence>
<dbReference type="InterPro" id="IPR002195">
    <property type="entry name" value="Dihydroorotase_CS"/>
</dbReference>
<dbReference type="InterPro" id="IPR004722">
    <property type="entry name" value="DHOase"/>
</dbReference>
<keyword evidence="4" id="KW-0665">Pyrimidine biosynthesis</keyword>
<evidence type="ECO:0000256" key="1">
    <source>
        <dbReference type="ARBA" id="ARBA00001947"/>
    </source>
</evidence>
<keyword evidence="2" id="KW-0479">Metal-binding</keyword>
<dbReference type="PANTHER" id="PTHR43668">
    <property type="entry name" value="ALLANTOINASE"/>
    <property type="match status" value="1"/>
</dbReference>
<comment type="caution">
    <text evidence="6">The sequence shown here is derived from an EMBL/GenBank/DDBJ whole genome shotgun (WGS) entry which is preliminary data.</text>
</comment>